<feature type="compositionally biased region" description="Basic and acidic residues" evidence="2">
    <location>
        <begin position="85"/>
        <end position="98"/>
    </location>
</feature>
<evidence type="ECO:0000313" key="4">
    <source>
        <dbReference type="EMBL" id="KAG8227839.1"/>
    </source>
</evidence>
<keyword evidence="1" id="KW-0175">Coiled coil</keyword>
<dbReference type="EMBL" id="KZ308343">
    <property type="protein sequence ID" value="KAG8227839.1"/>
    <property type="molecule type" value="Genomic_DNA"/>
</dbReference>
<keyword evidence="5" id="KW-1185">Reference proteome</keyword>
<organism evidence="4 5">
    <name type="scientific">Ladona fulva</name>
    <name type="common">Scarce chaser dragonfly</name>
    <name type="synonym">Libellula fulva</name>
    <dbReference type="NCBI Taxonomy" id="123851"/>
    <lineage>
        <taxon>Eukaryota</taxon>
        <taxon>Metazoa</taxon>
        <taxon>Ecdysozoa</taxon>
        <taxon>Arthropoda</taxon>
        <taxon>Hexapoda</taxon>
        <taxon>Insecta</taxon>
        <taxon>Pterygota</taxon>
        <taxon>Palaeoptera</taxon>
        <taxon>Odonata</taxon>
        <taxon>Epiprocta</taxon>
        <taxon>Anisoptera</taxon>
        <taxon>Libelluloidea</taxon>
        <taxon>Libellulidae</taxon>
        <taxon>Ladona</taxon>
    </lineage>
</organism>
<evidence type="ECO:0000256" key="2">
    <source>
        <dbReference type="SAM" id="MobiDB-lite"/>
    </source>
</evidence>
<dbReference type="GO" id="GO:0019005">
    <property type="term" value="C:SCF ubiquitin ligase complex"/>
    <property type="evidence" value="ECO:0007669"/>
    <property type="project" value="TreeGrafter"/>
</dbReference>
<proteinExistence type="predicted"/>
<dbReference type="InterPro" id="IPR008979">
    <property type="entry name" value="Galactose-bd-like_sf"/>
</dbReference>
<protein>
    <recommendedName>
        <fullName evidence="3">FBA domain-containing protein</fullName>
    </recommendedName>
</protein>
<dbReference type="OrthoDB" id="1107553at2759"/>
<dbReference type="SMART" id="SM01198">
    <property type="entry name" value="FBA"/>
    <property type="match status" value="1"/>
</dbReference>
<dbReference type="GO" id="GO:0036503">
    <property type="term" value="P:ERAD pathway"/>
    <property type="evidence" value="ECO:0007669"/>
    <property type="project" value="TreeGrafter"/>
</dbReference>
<comment type="caution">
    <text evidence="4">The sequence shown here is derived from an EMBL/GenBank/DDBJ whole genome shotgun (WGS) entry which is preliminary data.</text>
</comment>
<feature type="region of interest" description="Disordered" evidence="2">
    <location>
        <begin position="371"/>
        <end position="406"/>
    </location>
</feature>
<sequence length="937" mass="106921">MKSFDRHVKIPYFEYEFCLTYDKVTEYLFYGISAMAIWLIIKIFIDISEVKETPQEPLVHRESSSELRRRSEGTPNEVILQTVSPKKDSESSEAAESEKFRIELPRDEAEVEGEKDVSTEHCLSQRDLRVFCGDGILKIMEALDPVAQLLVRASEVTVRWDDVTEYLFYGLVTISIWLIIKVFIEISETRGRPKDSALSEFNTRRRFSAGPIETISEISTKGDGDRNRSTTKGGARVRFDLSKNEGYVIEDELTNGVVRETDATVSEPKERKPENAEEKKGEEVEADEYEKVVVVEETSEELREEFEKKTGEEIVGYISEDAVRRGIEPEEIEITEVEEDAEPESNFTNKIEEVNTEDDKMKDCDAIVELTTHGRDPKELETPGDNEISDVVSNEETGDKETDINGHTFLQDVERKHVDEASQDFTVAATKETHEKEENEVEESKENHVQERADVGKGGAEICEKVIKYVTCTERNQVKDVDVSVKEKNAHVLEERHQNGTGYTEKFSKEAHEMWIGEGGKEMCEKKEPQETESIKMHTFQREDMKDFFKIENEDGQDKVANETENETEGMDYRTEVTGEENTAPNTTTPAEVSQWYARVELVTNVGNFKDAADFSTTKSLVKMFESLRESNFGRAEYVPFKTRRIRRHTSMPSFEGIGSVPYGGRFDKKVTARSEKAGVQESTENGDVTGDEIREKGPLKGVDVETTPSEVLPTEKDEADANKVPRCGVRVTRSRSLRDWKEDLKQSYKAGNWRITKGLPFYERFEDPDREKLIQETFGAILKPTLCLRETADDVINRPYSAEERNLLKNNCGQNGLRDWLSKFRLQDWKVGEGEEENSEFPRDREGNLAAEFDGNLSFFEATARNSRKEQEVDLISEGFRADFLDKEQPHILVSHVFKEYGPGVRYILFNHGAVKWSGMSGCRITGAVVRVLNPT</sequence>
<dbReference type="GO" id="GO:0006516">
    <property type="term" value="P:glycoprotein catabolic process"/>
    <property type="evidence" value="ECO:0007669"/>
    <property type="project" value="TreeGrafter"/>
</dbReference>
<dbReference type="PANTHER" id="PTHR12125">
    <property type="entry name" value="F-BOX ONLY PROTEIN 6-LIKE PROTEIN"/>
    <property type="match status" value="1"/>
</dbReference>
<feature type="region of interest" description="Disordered" evidence="2">
    <location>
        <begin position="78"/>
        <end position="98"/>
    </location>
</feature>
<evidence type="ECO:0000259" key="3">
    <source>
        <dbReference type="PROSITE" id="PS51114"/>
    </source>
</evidence>
<dbReference type="InterPro" id="IPR007397">
    <property type="entry name" value="F-box-assoc_dom"/>
</dbReference>
<dbReference type="GO" id="GO:0031146">
    <property type="term" value="P:SCF-dependent proteasomal ubiquitin-dependent protein catabolic process"/>
    <property type="evidence" value="ECO:0007669"/>
    <property type="project" value="TreeGrafter"/>
</dbReference>
<evidence type="ECO:0000313" key="5">
    <source>
        <dbReference type="Proteomes" id="UP000792457"/>
    </source>
</evidence>
<dbReference type="InterPro" id="IPR039752">
    <property type="entry name" value="F-box_only"/>
</dbReference>
<gene>
    <name evidence="4" type="ORF">J437_LFUL008483</name>
</gene>
<dbReference type="PANTHER" id="PTHR12125:SF5">
    <property type="entry name" value="F-BOX DOMAIN-CONTAINING PROTEIN"/>
    <property type="match status" value="1"/>
</dbReference>
<dbReference type="Proteomes" id="UP000792457">
    <property type="component" value="Unassembled WGS sequence"/>
</dbReference>
<dbReference type="GO" id="GO:0061630">
    <property type="term" value="F:ubiquitin protein ligase activity"/>
    <property type="evidence" value="ECO:0007669"/>
    <property type="project" value="TreeGrafter"/>
</dbReference>
<accession>A0A8K0P1N5</accession>
<reference evidence="4" key="2">
    <citation type="submission" date="2017-10" db="EMBL/GenBank/DDBJ databases">
        <title>Ladona fulva Genome sequencing and assembly.</title>
        <authorList>
            <person name="Murali S."/>
            <person name="Richards S."/>
            <person name="Bandaranaike D."/>
            <person name="Bellair M."/>
            <person name="Blankenburg K."/>
            <person name="Chao H."/>
            <person name="Dinh H."/>
            <person name="Doddapaneni H."/>
            <person name="Dugan-Rocha S."/>
            <person name="Elkadiri S."/>
            <person name="Gnanaolivu R."/>
            <person name="Hernandez B."/>
            <person name="Skinner E."/>
            <person name="Javaid M."/>
            <person name="Lee S."/>
            <person name="Li M."/>
            <person name="Ming W."/>
            <person name="Munidasa M."/>
            <person name="Muniz J."/>
            <person name="Nguyen L."/>
            <person name="Hughes D."/>
            <person name="Osuji N."/>
            <person name="Pu L.-L."/>
            <person name="Puazo M."/>
            <person name="Qu C."/>
            <person name="Quiroz J."/>
            <person name="Raj R."/>
            <person name="Weissenberger G."/>
            <person name="Xin Y."/>
            <person name="Zou X."/>
            <person name="Han Y."/>
            <person name="Worley K."/>
            <person name="Muzny D."/>
            <person name="Gibbs R."/>
        </authorList>
    </citation>
    <scope>NUCLEOTIDE SEQUENCE</scope>
    <source>
        <strain evidence="4">Sampled in the wild</strain>
    </source>
</reference>
<dbReference type="SUPFAM" id="SSF49785">
    <property type="entry name" value="Galactose-binding domain-like"/>
    <property type="match status" value="1"/>
</dbReference>
<dbReference type="PROSITE" id="PS51114">
    <property type="entry name" value="FBA"/>
    <property type="match status" value="1"/>
</dbReference>
<reference evidence="4" key="1">
    <citation type="submission" date="2013-04" db="EMBL/GenBank/DDBJ databases">
        <authorList>
            <person name="Qu J."/>
            <person name="Murali S.C."/>
            <person name="Bandaranaike D."/>
            <person name="Bellair M."/>
            <person name="Blankenburg K."/>
            <person name="Chao H."/>
            <person name="Dinh H."/>
            <person name="Doddapaneni H."/>
            <person name="Downs B."/>
            <person name="Dugan-Rocha S."/>
            <person name="Elkadiri S."/>
            <person name="Gnanaolivu R.D."/>
            <person name="Hernandez B."/>
            <person name="Javaid M."/>
            <person name="Jayaseelan J.C."/>
            <person name="Lee S."/>
            <person name="Li M."/>
            <person name="Ming W."/>
            <person name="Munidasa M."/>
            <person name="Muniz J."/>
            <person name="Nguyen L."/>
            <person name="Ongeri F."/>
            <person name="Osuji N."/>
            <person name="Pu L.-L."/>
            <person name="Puazo M."/>
            <person name="Qu C."/>
            <person name="Quiroz J."/>
            <person name="Raj R."/>
            <person name="Weissenberger G."/>
            <person name="Xin Y."/>
            <person name="Zou X."/>
            <person name="Han Y."/>
            <person name="Richards S."/>
            <person name="Worley K."/>
            <person name="Muzny D."/>
            <person name="Gibbs R."/>
        </authorList>
    </citation>
    <scope>NUCLEOTIDE SEQUENCE</scope>
    <source>
        <strain evidence="4">Sampled in the wild</strain>
    </source>
</reference>
<dbReference type="Pfam" id="PF04300">
    <property type="entry name" value="FBA"/>
    <property type="match status" value="1"/>
</dbReference>
<feature type="region of interest" description="Disordered" evidence="2">
    <location>
        <begin position="258"/>
        <end position="285"/>
    </location>
</feature>
<dbReference type="AlphaFoldDB" id="A0A8K0P1N5"/>
<feature type="compositionally biased region" description="Basic and acidic residues" evidence="2">
    <location>
        <begin position="372"/>
        <end position="381"/>
    </location>
</feature>
<evidence type="ECO:0000256" key="1">
    <source>
        <dbReference type="SAM" id="Coils"/>
    </source>
</evidence>
<name>A0A8K0P1N5_LADFU</name>
<dbReference type="GO" id="GO:0005737">
    <property type="term" value="C:cytoplasm"/>
    <property type="evidence" value="ECO:0007669"/>
    <property type="project" value="TreeGrafter"/>
</dbReference>
<feature type="domain" description="FBA" evidence="3">
    <location>
        <begin position="798"/>
        <end position="937"/>
    </location>
</feature>
<feature type="compositionally biased region" description="Basic and acidic residues" evidence="2">
    <location>
        <begin position="259"/>
        <end position="285"/>
    </location>
</feature>
<feature type="coiled-coil region" evidence="1">
    <location>
        <begin position="427"/>
        <end position="454"/>
    </location>
</feature>
<dbReference type="Gene3D" id="2.60.120.260">
    <property type="entry name" value="Galactose-binding domain-like"/>
    <property type="match status" value="2"/>
</dbReference>
<feature type="region of interest" description="Disordered" evidence="2">
    <location>
        <begin position="674"/>
        <end position="697"/>
    </location>
</feature>